<evidence type="ECO:0000313" key="3">
    <source>
        <dbReference type="Proteomes" id="UP000031246"/>
    </source>
</evidence>
<feature type="transmembrane region" description="Helical" evidence="1">
    <location>
        <begin position="155"/>
        <end position="178"/>
    </location>
</feature>
<evidence type="ECO:0008006" key="4">
    <source>
        <dbReference type="Google" id="ProtNLM"/>
    </source>
</evidence>
<dbReference type="EMBL" id="JSYN01000016">
    <property type="protein sequence ID" value="KIA93163.1"/>
    <property type="molecule type" value="Genomic_DNA"/>
</dbReference>
<organism evidence="2 3">
    <name type="scientific">Pedobacter kyungheensis</name>
    <dbReference type="NCBI Taxonomy" id="1069985"/>
    <lineage>
        <taxon>Bacteria</taxon>
        <taxon>Pseudomonadati</taxon>
        <taxon>Bacteroidota</taxon>
        <taxon>Sphingobacteriia</taxon>
        <taxon>Sphingobacteriales</taxon>
        <taxon>Sphingobacteriaceae</taxon>
        <taxon>Pedobacter</taxon>
    </lineage>
</organism>
<keyword evidence="1" id="KW-1133">Transmembrane helix</keyword>
<dbReference type="Proteomes" id="UP000031246">
    <property type="component" value="Unassembled WGS sequence"/>
</dbReference>
<sequence>MVNQLEFKKRRDFGQVINDTFTFMRQNFKPLIKTYFTFCGLFVLASMAAMLMQQYKMVNIINTGISNRYGKGFGIGSVYGIEYFLSLLFSMASYSSMTVAILSYIAVYVQKGNQTPTTDEVWGYFKYYFFRVFGNSLLLMLMLGVAFIFCLVPGFWLFPFVAMMFPIMVIENGSLGYSFNRSFKIIKDNFWVTFGTLVVVWIIVTACMSLLVLPTSILNMVTMFTTKTPRMNVTLTMITTVLQSLSQIFTIIPIITISLAYFSLVEQKENTGLMERISNFGSNEKPVDTRPEEY</sequence>
<keyword evidence="3" id="KW-1185">Reference proteome</keyword>
<dbReference type="RefSeq" id="WP_039477133.1">
    <property type="nucleotide sequence ID" value="NZ_JSYN01000016.1"/>
</dbReference>
<feature type="transmembrane region" description="Helical" evidence="1">
    <location>
        <begin position="190"/>
        <end position="213"/>
    </location>
</feature>
<evidence type="ECO:0000256" key="1">
    <source>
        <dbReference type="SAM" id="Phobius"/>
    </source>
</evidence>
<feature type="transmembrane region" description="Helical" evidence="1">
    <location>
        <begin position="83"/>
        <end position="107"/>
    </location>
</feature>
<feature type="transmembrane region" description="Helical" evidence="1">
    <location>
        <begin position="128"/>
        <end position="149"/>
    </location>
</feature>
<dbReference type="OrthoDB" id="1049480at2"/>
<evidence type="ECO:0000313" key="2">
    <source>
        <dbReference type="EMBL" id="KIA93163.1"/>
    </source>
</evidence>
<feature type="transmembrane region" description="Helical" evidence="1">
    <location>
        <begin position="233"/>
        <end position="264"/>
    </location>
</feature>
<accession>A0A0C1FN76</accession>
<protein>
    <recommendedName>
        <fullName evidence="4">Glycerophosphoryl diester phosphodiesterase membrane domain-containing protein</fullName>
    </recommendedName>
</protein>
<keyword evidence="1" id="KW-0472">Membrane</keyword>
<keyword evidence="1" id="KW-0812">Transmembrane</keyword>
<reference evidence="2 3" key="1">
    <citation type="submission" date="2014-10" db="EMBL/GenBank/DDBJ databases">
        <title>Pedobacter Kyungheensis.</title>
        <authorList>
            <person name="Anderson B.M."/>
            <person name="Newman J.D."/>
        </authorList>
    </citation>
    <scope>NUCLEOTIDE SEQUENCE [LARGE SCALE GENOMIC DNA]</scope>
    <source>
        <strain evidence="2 3">KACC 16221</strain>
    </source>
</reference>
<comment type="caution">
    <text evidence="2">The sequence shown here is derived from an EMBL/GenBank/DDBJ whole genome shotgun (WGS) entry which is preliminary data.</text>
</comment>
<name>A0A0C1FN76_9SPHI</name>
<gene>
    <name evidence="2" type="ORF">OC25_14100</name>
</gene>
<feature type="transmembrane region" description="Helical" evidence="1">
    <location>
        <begin position="34"/>
        <end position="52"/>
    </location>
</feature>
<dbReference type="AlphaFoldDB" id="A0A0C1FN76"/>
<proteinExistence type="predicted"/>